<accession>A0AB34K281</accession>
<feature type="compositionally biased region" description="Low complexity" evidence="2">
    <location>
        <begin position="341"/>
        <end position="354"/>
    </location>
</feature>
<keyword evidence="1" id="KW-0040">ANK repeat</keyword>
<dbReference type="PROSITE" id="PS50042">
    <property type="entry name" value="CNMP_BINDING_3"/>
    <property type="match status" value="1"/>
</dbReference>
<dbReference type="PROSITE" id="PS50297">
    <property type="entry name" value="ANK_REP_REGION"/>
    <property type="match status" value="3"/>
</dbReference>
<feature type="region of interest" description="Disordered" evidence="2">
    <location>
        <begin position="213"/>
        <end position="294"/>
    </location>
</feature>
<dbReference type="SUPFAM" id="SSF51206">
    <property type="entry name" value="cAMP-binding domain-like"/>
    <property type="match status" value="1"/>
</dbReference>
<dbReference type="InterPro" id="IPR000595">
    <property type="entry name" value="cNMP-bd_dom"/>
</dbReference>
<feature type="repeat" description="ANK" evidence="1">
    <location>
        <begin position="1161"/>
        <end position="1193"/>
    </location>
</feature>
<feature type="compositionally biased region" description="Basic and acidic residues" evidence="2">
    <location>
        <begin position="824"/>
        <end position="834"/>
    </location>
</feature>
<feature type="compositionally biased region" description="Polar residues" evidence="2">
    <location>
        <begin position="915"/>
        <end position="925"/>
    </location>
</feature>
<dbReference type="InterPro" id="IPR014710">
    <property type="entry name" value="RmlC-like_jellyroll"/>
</dbReference>
<feature type="transmembrane region" description="Helical" evidence="3">
    <location>
        <begin position="570"/>
        <end position="591"/>
    </location>
</feature>
<dbReference type="InterPro" id="IPR002110">
    <property type="entry name" value="Ankyrin_rpt"/>
</dbReference>
<dbReference type="PANTHER" id="PTHR45743:SF2">
    <property type="entry name" value="POTASSIUM CHANNEL AKT1"/>
    <property type="match status" value="1"/>
</dbReference>
<dbReference type="InterPro" id="IPR045319">
    <property type="entry name" value="KAT/AKT"/>
</dbReference>
<dbReference type="Gene3D" id="1.25.40.20">
    <property type="entry name" value="Ankyrin repeat-containing domain"/>
    <property type="match status" value="3"/>
</dbReference>
<feature type="compositionally biased region" description="Polar residues" evidence="2">
    <location>
        <begin position="363"/>
        <end position="374"/>
    </location>
</feature>
<dbReference type="Gene3D" id="1.10.287.70">
    <property type="match status" value="1"/>
</dbReference>
<dbReference type="GO" id="GO:0005249">
    <property type="term" value="F:voltage-gated potassium channel activity"/>
    <property type="evidence" value="ECO:0007669"/>
    <property type="project" value="InterPro"/>
</dbReference>
<sequence>MADFMSSLNAMLFGPTSGNGSAEATAPASNNTAEQFPDGGAPRHDSEIASPAMTSTVIHDVPMFASTPLASAAAPPVEVLNLDPPAFTPWADSRTSHAFQMPVPDTAWALPVAPAPPIDAIFPSPFEAPLDTRPGTAPGGFMAGLRGMLFNTRDASVPTSVGFPPDAAAASEVPPPAAAPPEETVVQPFADSSQAPLVMPVLYDVGSSGFCGSDPKNDDIPARPEMASGSGDVIRNFGSAPASGKSRTNGESGDAAAPFSWMSSGESAMFSPDPQRRHMAKQDAQGDDGQSDADLSAVSVGVEEDKLIEEEEDNEDLNPFGEDDTSVSEATCMPSKQTSMPTEDPAASAAPTESSTKKIIHPNLQSPSLSNWATRTKRHTSESSNDRKYSLSTVVACLRADNSSSGASTNKFLDNLRKIREAKQATRVIHTHFPDVMSRKRIMQNLRVLPLVALVAGPFYAVVEPFMLAFNQDVNFVFVHILCYIIDAGVCTISLRQIMKDRCLRRANFPYMANLLFCGPFDMLLWFTEMRLYIPWIRMMRLCYAGPAVSKQLRNLEVDSAGLSYSKARALRLTLLVVLVSHLLACAFYEFSRLAGAVHYKTAPWSPDTLQLSDEAIGSLYLRALYWASCTMTTVGHVDKASTRSTDLEVSQALVVAIFVTIVYLFVVGNANALLLKSHQQVDQYRTKLATVDTFLHKRHVRPALCRLVRQHVKDSRTDDKVDDSFLDELPRALRNEVLRDINMKVLVSAPIFHSCNPTMIALLCSVLRRCVFLKGDVLSEQGTISNEMFFLESGRVVTEKKRNESRSLARTSTDVWSRAAAPCDRRESAEKARNRTGSTNSEKEKRARTGSNTSEQERQEKEKARGRTNSDGSEKARGRSGSNDASPACRRKSIASSIKSFASTTKGRVVGPGSENSGRSSVTSCCDKKGSEAERNTHANEVHLSKSGVVIAAESVLFGLEQPVTVTAAVRSICLSVRREDFNTVLTDFAADTSVLRRNYIDLIREEDEERAQQLEKVIKQWRSSAITELLYAAAQGEVGKVRALLENKDEEVKATDTDYDGRTALHLAAGGGHVNVMRMLIKHKADVNALDRHGNTPLYDAYTQRKPAAGKLLRSLAGKLFYSRTRMANELCSASRDGDVDTVRQLLDYGCDPNALNDDGRTSLHVAAAVGNLTVTGLLLERGASPNARDNAGFTAMYEAVRNNHAGVAFALHKYAGQLGLSGEEAASQLNNAEVADPNVQDMEGRTVLHAAASRGNRELIELLLSHGAKLDLTDRWGVSPVECAAQSGFKDMLDQVLEKVKQKEEQEDAQDEDSD</sequence>
<protein>
    <recommendedName>
        <fullName evidence="4">Cyclic nucleotide-binding domain-containing protein</fullName>
    </recommendedName>
</protein>
<keyword evidence="3" id="KW-1133">Transmembrane helix</keyword>
<dbReference type="PRINTS" id="PR01415">
    <property type="entry name" value="ANKYRIN"/>
</dbReference>
<dbReference type="InterPro" id="IPR036770">
    <property type="entry name" value="Ankyrin_rpt-contain_sf"/>
</dbReference>
<keyword evidence="3" id="KW-0812">Transmembrane</keyword>
<dbReference type="Proteomes" id="UP001515480">
    <property type="component" value="Unassembled WGS sequence"/>
</dbReference>
<feature type="compositionally biased region" description="Polar residues" evidence="2">
    <location>
        <begin position="18"/>
        <end position="34"/>
    </location>
</feature>
<dbReference type="SUPFAM" id="SSF81324">
    <property type="entry name" value="Voltage-gated potassium channels"/>
    <property type="match status" value="1"/>
</dbReference>
<keyword evidence="3" id="KW-0472">Membrane</keyword>
<evidence type="ECO:0000256" key="2">
    <source>
        <dbReference type="SAM" id="MobiDB-lite"/>
    </source>
</evidence>
<feature type="repeat" description="ANK" evidence="1">
    <location>
        <begin position="1246"/>
        <end position="1278"/>
    </location>
</feature>
<feature type="transmembrane region" description="Helical" evidence="3">
    <location>
        <begin position="507"/>
        <end position="527"/>
    </location>
</feature>
<evidence type="ECO:0000313" key="6">
    <source>
        <dbReference type="Proteomes" id="UP001515480"/>
    </source>
</evidence>
<feature type="compositionally biased region" description="Acidic residues" evidence="2">
    <location>
        <begin position="306"/>
        <end position="326"/>
    </location>
</feature>
<organism evidence="5 6">
    <name type="scientific">Prymnesium parvum</name>
    <name type="common">Toxic golden alga</name>
    <dbReference type="NCBI Taxonomy" id="97485"/>
    <lineage>
        <taxon>Eukaryota</taxon>
        <taxon>Haptista</taxon>
        <taxon>Haptophyta</taxon>
        <taxon>Prymnesiophyceae</taxon>
        <taxon>Prymnesiales</taxon>
        <taxon>Prymnesiaceae</taxon>
        <taxon>Prymnesium</taxon>
    </lineage>
</organism>
<feature type="transmembrane region" description="Helical" evidence="3">
    <location>
        <begin position="653"/>
        <end position="676"/>
    </location>
</feature>
<dbReference type="SUPFAM" id="SSF48403">
    <property type="entry name" value="Ankyrin repeat"/>
    <property type="match status" value="1"/>
</dbReference>
<evidence type="ECO:0000259" key="4">
    <source>
        <dbReference type="PROSITE" id="PS50042"/>
    </source>
</evidence>
<feature type="region of interest" description="Disordered" evidence="2">
    <location>
        <begin position="801"/>
        <end position="940"/>
    </location>
</feature>
<feature type="repeat" description="ANK" evidence="1">
    <location>
        <begin position="1062"/>
        <end position="1094"/>
    </location>
</feature>
<feature type="compositionally biased region" description="Low complexity" evidence="2">
    <location>
        <begin position="895"/>
        <end position="906"/>
    </location>
</feature>
<dbReference type="EMBL" id="JBGBPQ010000003">
    <property type="protein sequence ID" value="KAL1526614.1"/>
    <property type="molecule type" value="Genomic_DNA"/>
</dbReference>
<dbReference type="Pfam" id="PF12796">
    <property type="entry name" value="Ank_2"/>
    <property type="match status" value="3"/>
</dbReference>
<evidence type="ECO:0000256" key="1">
    <source>
        <dbReference type="PROSITE-ProRule" id="PRU00023"/>
    </source>
</evidence>
<proteinExistence type="predicted"/>
<feature type="compositionally biased region" description="Basic and acidic residues" evidence="2">
    <location>
        <begin position="856"/>
        <end position="866"/>
    </location>
</feature>
<dbReference type="PROSITE" id="PS50088">
    <property type="entry name" value="ANK_REPEAT"/>
    <property type="match status" value="3"/>
</dbReference>
<gene>
    <name evidence="5" type="ORF">AB1Y20_015318</name>
</gene>
<dbReference type="PANTHER" id="PTHR45743">
    <property type="entry name" value="POTASSIUM CHANNEL AKT1"/>
    <property type="match status" value="1"/>
</dbReference>
<dbReference type="SMART" id="SM00248">
    <property type="entry name" value="ANK"/>
    <property type="match status" value="7"/>
</dbReference>
<keyword evidence="6" id="KW-1185">Reference proteome</keyword>
<evidence type="ECO:0000313" key="5">
    <source>
        <dbReference type="EMBL" id="KAL1526614.1"/>
    </source>
</evidence>
<feature type="compositionally biased region" description="Basic and acidic residues" evidence="2">
    <location>
        <begin position="927"/>
        <end position="940"/>
    </location>
</feature>
<dbReference type="InterPro" id="IPR018490">
    <property type="entry name" value="cNMP-bd_dom_sf"/>
</dbReference>
<dbReference type="Gene3D" id="2.60.120.10">
    <property type="entry name" value="Jelly Rolls"/>
    <property type="match status" value="1"/>
</dbReference>
<comment type="caution">
    <text evidence="5">The sequence shown here is derived from an EMBL/GenBank/DDBJ whole genome shotgun (WGS) entry which is preliminary data.</text>
</comment>
<feature type="region of interest" description="Disordered" evidence="2">
    <location>
        <begin position="306"/>
        <end position="386"/>
    </location>
</feature>
<reference evidence="5 6" key="1">
    <citation type="journal article" date="2024" name="Science">
        <title>Giant polyketide synthase enzymes in the biosynthesis of giant marine polyether toxins.</title>
        <authorList>
            <person name="Fallon T.R."/>
            <person name="Shende V.V."/>
            <person name="Wierzbicki I.H."/>
            <person name="Pendleton A.L."/>
            <person name="Watervoot N.F."/>
            <person name="Auber R.P."/>
            <person name="Gonzalez D.J."/>
            <person name="Wisecaver J.H."/>
            <person name="Moore B.S."/>
        </authorList>
    </citation>
    <scope>NUCLEOTIDE SEQUENCE [LARGE SCALE GENOMIC DNA]</scope>
    <source>
        <strain evidence="5 6">12B1</strain>
    </source>
</reference>
<name>A0AB34K281_PRYPA</name>
<evidence type="ECO:0000256" key="3">
    <source>
        <dbReference type="SAM" id="Phobius"/>
    </source>
</evidence>
<feature type="domain" description="Cyclic nucleotide-binding" evidence="4">
    <location>
        <begin position="752"/>
        <end position="797"/>
    </location>
</feature>
<feature type="region of interest" description="Disordered" evidence="2">
    <location>
        <begin position="18"/>
        <end position="47"/>
    </location>
</feature>
<feature type="transmembrane region" description="Helical" evidence="3">
    <location>
        <begin position="476"/>
        <end position="495"/>
    </location>
</feature>
<feature type="transmembrane region" description="Helical" evidence="3">
    <location>
        <begin position="448"/>
        <end position="470"/>
    </location>
</feature>